<dbReference type="Gene3D" id="3.20.200.10">
    <property type="entry name" value="MHCK/EF2 kinase"/>
    <property type="match status" value="1"/>
</dbReference>
<comment type="caution">
    <text evidence="1">The sequence shown here is derived from an EMBL/GenBank/DDBJ whole genome shotgun (WGS) entry which is preliminary data.</text>
</comment>
<accession>A0A9P6CT70</accession>
<organism evidence="1 2">
    <name type="scientific">Pholiota conissans</name>
    <dbReference type="NCBI Taxonomy" id="109636"/>
    <lineage>
        <taxon>Eukaryota</taxon>
        <taxon>Fungi</taxon>
        <taxon>Dikarya</taxon>
        <taxon>Basidiomycota</taxon>
        <taxon>Agaricomycotina</taxon>
        <taxon>Agaricomycetes</taxon>
        <taxon>Agaricomycetidae</taxon>
        <taxon>Agaricales</taxon>
        <taxon>Agaricineae</taxon>
        <taxon>Strophariaceae</taxon>
        <taxon>Pholiota</taxon>
    </lineage>
</organism>
<dbReference type="Proteomes" id="UP000807469">
    <property type="component" value="Unassembled WGS sequence"/>
</dbReference>
<protein>
    <recommendedName>
        <fullName evidence="3">Alpha-type protein kinase domain-containing protein</fullName>
    </recommendedName>
</protein>
<sequence length="342" mass="39216">MSKLKLEHLEDLELRWKNKKFEELAANVQGYVRQKLEIPQEYSPALLLHPRTSAINLAYTKIPPLCRNEEDYIIPEGHKFFTATPPSIDISILPTLLVPPPKIVADLIKRSKDEWLGGAESLHIPGDEIRLPVWVLEYWIHICVILYPWHVVWHRGLDWLQHEKFSPFPSQVKAALDALKTLSWSGDISIGSKAVSNSQDLLSKRISFPKSTLATYLSQSWLTDEHIDQMIYLLQNDVQTKLGNQVIRFINTIHLRAILQAYSQDQSGAEDKGMGLSDKEIEGIKEFKYQHICNSICKEWELPQLYSEKPEEGNMYYKDSRPALALGSSNQSTEENKVQIIS</sequence>
<dbReference type="AlphaFoldDB" id="A0A9P6CT70"/>
<proteinExistence type="predicted"/>
<dbReference type="OrthoDB" id="2979847at2759"/>
<evidence type="ECO:0000313" key="1">
    <source>
        <dbReference type="EMBL" id="KAF9479031.1"/>
    </source>
</evidence>
<dbReference type="EMBL" id="MU155221">
    <property type="protein sequence ID" value="KAF9479031.1"/>
    <property type="molecule type" value="Genomic_DNA"/>
</dbReference>
<reference evidence="1" key="1">
    <citation type="submission" date="2020-11" db="EMBL/GenBank/DDBJ databases">
        <authorList>
            <consortium name="DOE Joint Genome Institute"/>
            <person name="Ahrendt S."/>
            <person name="Riley R."/>
            <person name="Andreopoulos W."/>
            <person name="Labutti K."/>
            <person name="Pangilinan J."/>
            <person name="Ruiz-Duenas F.J."/>
            <person name="Barrasa J.M."/>
            <person name="Sanchez-Garcia M."/>
            <person name="Camarero S."/>
            <person name="Miyauchi S."/>
            <person name="Serrano A."/>
            <person name="Linde D."/>
            <person name="Babiker R."/>
            <person name="Drula E."/>
            <person name="Ayuso-Fernandez I."/>
            <person name="Pacheco R."/>
            <person name="Padilla G."/>
            <person name="Ferreira P."/>
            <person name="Barriuso J."/>
            <person name="Kellner H."/>
            <person name="Castanera R."/>
            <person name="Alfaro M."/>
            <person name="Ramirez L."/>
            <person name="Pisabarro A.G."/>
            <person name="Kuo A."/>
            <person name="Tritt A."/>
            <person name="Lipzen A."/>
            <person name="He G."/>
            <person name="Yan M."/>
            <person name="Ng V."/>
            <person name="Cullen D."/>
            <person name="Martin F."/>
            <person name="Rosso M.-N."/>
            <person name="Henrissat B."/>
            <person name="Hibbett D."/>
            <person name="Martinez A.T."/>
            <person name="Grigoriev I.V."/>
        </authorList>
    </citation>
    <scope>NUCLEOTIDE SEQUENCE</scope>
    <source>
        <strain evidence="1">CIRM-BRFM 674</strain>
    </source>
</reference>
<keyword evidence="2" id="KW-1185">Reference proteome</keyword>
<evidence type="ECO:0008006" key="3">
    <source>
        <dbReference type="Google" id="ProtNLM"/>
    </source>
</evidence>
<gene>
    <name evidence="1" type="ORF">BDN70DRAFT_932879</name>
</gene>
<name>A0A9P6CT70_9AGAR</name>
<evidence type="ECO:0000313" key="2">
    <source>
        <dbReference type="Proteomes" id="UP000807469"/>
    </source>
</evidence>